<protein>
    <recommendedName>
        <fullName evidence="4">DUF4034 domain-containing protein</fullName>
    </recommendedName>
</protein>
<dbReference type="InterPro" id="IPR011990">
    <property type="entry name" value="TPR-like_helical_dom_sf"/>
</dbReference>
<feature type="chain" id="PRO_5047106727" description="DUF4034 domain-containing protein" evidence="1">
    <location>
        <begin position="21"/>
        <end position="281"/>
    </location>
</feature>
<gene>
    <name evidence="2" type="ORF">ACFPN2_00610</name>
</gene>
<dbReference type="Proteomes" id="UP001595904">
    <property type="component" value="Unassembled WGS sequence"/>
</dbReference>
<reference evidence="3" key="1">
    <citation type="journal article" date="2019" name="Int. J. Syst. Evol. Microbiol.">
        <title>The Global Catalogue of Microorganisms (GCM) 10K type strain sequencing project: providing services to taxonomists for standard genome sequencing and annotation.</title>
        <authorList>
            <consortium name="The Broad Institute Genomics Platform"/>
            <consortium name="The Broad Institute Genome Sequencing Center for Infectious Disease"/>
            <person name="Wu L."/>
            <person name="Ma J."/>
        </authorList>
    </citation>
    <scope>NUCLEOTIDE SEQUENCE [LARGE SCALE GENOMIC DNA]</scope>
    <source>
        <strain evidence="3">CGMCC 1.10759</strain>
    </source>
</reference>
<dbReference type="SUPFAM" id="SSF48452">
    <property type="entry name" value="TPR-like"/>
    <property type="match status" value="1"/>
</dbReference>
<evidence type="ECO:0000313" key="2">
    <source>
        <dbReference type="EMBL" id="MFC4307570.1"/>
    </source>
</evidence>
<proteinExistence type="predicted"/>
<keyword evidence="3" id="KW-1185">Reference proteome</keyword>
<evidence type="ECO:0008006" key="4">
    <source>
        <dbReference type="Google" id="ProtNLM"/>
    </source>
</evidence>
<keyword evidence="1" id="KW-0732">Signal</keyword>
<name>A0ABV8SJS8_9GAMM</name>
<comment type="caution">
    <text evidence="2">The sequence shown here is derived from an EMBL/GenBank/DDBJ whole genome shotgun (WGS) entry which is preliminary data.</text>
</comment>
<evidence type="ECO:0000313" key="3">
    <source>
        <dbReference type="Proteomes" id="UP001595904"/>
    </source>
</evidence>
<accession>A0ABV8SJS8</accession>
<feature type="signal peptide" evidence="1">
    <location>
        <begin position="1"/>
        <end position="20"/>
    </location>
</feature>
<organism evidence="2 3">
    <name type="scientific">Steroidobacter flavus</name>
    <dbReference type="NCBI Taxonomy" id="1842136"/>
    <lineage>
        <taxon>Bacteria</taxon>
        <taxon>Pseudomonadati</taxon>
        <taxon>Pseudomonadota</taxon>
        <taxon>Gammaproteobacteria</taxon>
        <taxon>Steroidobacterales</taxon>
        <taxon>Steroidobacteraceae</taxon>
        <taxon>Steroidobacter</taxon>
    </lineage>
</organism>
<sequence>MKIQTALAILVTFFAGPCLAQVSKSAIDQLRNGSPQAAERAFTALQTSFEHGQATEYDLLDGYKHFYREDAELADGINQWIASFPESATAYLARGVYYRKLGETRRGTKYIDKTPSADLEYMKRMYVKARRDLAKSLQLHSGSYIAELHLLNIALHDCDGNAAETAFHNATKILPSNILARARYTVSLTPRWGGSYEQIDAFIARSRAEGVPESTLGLMQAIKLEDLGNVAEEKGRLDAARSFYERALPLSRAGGPRFREVYLPDSQRFCRHYKFGGQDCS</sequence>
<dbReference type="RefSeq" id="WP_380593947.1">
    <property type="nucleotide sequence ID" value="NZ_JBHSDU010000001.1"/>
</dbReference>
<evidence type="ECO:0000256" key="1">
    <source>
        <dbReference type="SAM" id="SignalP"/>
    </source>
</evidence>
<dbReference type="Gene3D" id="1.25.40.10">
    <property type="entry name" value="Tetratricopeptide repeat domain"/>
    <property type="match status" value="1"/>
</dbReference>
<dbReference type="EMBL" id="JBHSDU010000001">
    <property type="protein sequence ID" value="MFC4307570.1"/>
    <property type="molecule type" value="Genomic_DNA"/>
</dbReference>